<protein>
    <submittedName>
        <fullName evidence="3">WS_DGAT_C domain-containing protein</fullName>
    </submittedName>
</protein>
<feature type="region of interest" description="Disordered" evidence="1">
    <location>
        <begin position="1"/>
        <end position="20"/>
    </location>
</feature>
<proteinExistence type="predicted"/>
<reference evidence="3" key="2">
    <citation type="submission" date="2016-06" db="UniProtKB">
        <authorList>
            <consortium name="WormBaseParasite"/>
        </authorList>
    </citation>
    <scope>IDENTIFICATION</scope>
</reference>
<evidence type="ECO:0000313" key="3">
    <source>
        <dbReference type="WBParaSite" id="GPLIN_001633100"/>
    </source>
</evidence>
<evidence type="ECO:0000313" key="2">
    <source>
        <dbReference type="Proteomes" id="UP000050741"/>
    </source>
</evidence>
<accession>A0A183CTX3</accession>
<sequence>PPPPPTYVPPDHHVQQAGKAAAPMPTIYTAPTRGKTCSNSQRAITLSTITPFSMCTGRGLVWKISGPGADAYAQLVAMPHMSKLYMHISIATKALRQLHNHYPPPHVMLPTAAAVPMPATTAAVVGGGFPTAGTSMASGH</sequence>
<dbReference type="WBParaSite" id="GPLIN_001633100">
    <property type="protein sequence ID" value="GPLIN_001633100"/>
    <property type="gene ID" value="GPLIN_001633100"/>
</dbReference>
<dbReference type="Proteomes" id="UP000050741">
    <property type="component" value="Unassembled WGS sequence"/>
</dbReference>
<reference evidence="2" key="1">
    <citation type="submission" date="2014-05" db="EMBL/GenBank/DDBJ databases">
        <title>The genome and life-stage specific transcriptomes of Globodera pallida elucidate key aspects of plant parasitism by a cyst nematode.</title>
        <authorList>
            <person name="Cotton J.A."/>
            <person name="Lilley C.J."/>
            <person name="Jones L.M."/>
            <person name="Kikuchi T."/>
            <person name="Reid A.J."/>
            <person name="Thorpe P."/>
            <person name="Tsai I.J."/>
            <person name="Beasley H."/>
            <person name="Blok V."/>
            <person name="Cock P.J.A."/>
            <person name="Van den Akker S.E."/>
            <person name="Holroyd N."/>
            <person name="Hunt M."/>
            <person name="Mantelin S."/>
            <person name="Naghra H."/>
            <person name="Pain A."/>
            <person name="Palomares-Rius J.E."/>
            <person name="Zarowiecki M."/>
            <person name="Berriman M."/>
            <person name="Jones J.T."/>
            <person name="Urwin P.E."/>
        </authorList>
    </citation>
    <scope>NUCLEOTIDE SEQUENCE [LARGE SCALE GENOMIC DNA]</scope>
    <source>
        <strain evidence="2">Lindley</strain>
    </source>
</reference>
<dbReference type="AlphaFoldDB" id="A0A183CTX3"/>
<name>A0A183CTX3_GLOPA</name>
<organism evidence="2 3">
    <name type="scientific">Globodera pallida</name>
    <name type="common">Potato cyst nematode worm</name>
    <name type="synonym">Heterodera pallida</name>
    <dbReference type="NCBI Taxonomy" id="36090"/>
    <lineage>
        <taxon>Eukaryota</taxon>
        <taxon>Metazoa</taxon>
        <taxon>Ecdysozoa</taxon>
        <taxon>Nematoda</taxon>
        <taxon>Chromadorea</taxon>
        <taxon>Rhabditida</taxon>
        <taxon>Tylenchina</taxon>
        <taxon>Tylenchomorpha</taxon>
        <taxon>Tylenchoidea</taxon>
        <taxon>Heteroderidae</taxon>
        <taxon>Heteroderinae</taxon>
        <taxon>Globodera</taxon>
    </lineage>
</organism>
<keyword evidence="2" id="KW-1185">Reference proteome</keyword>
<evidence type="ECO:0000256" key="1">
    <source>
        <dbReference type="SAM" id="MobiDB-lite"/>
    </source>
</evidence>